<dbReference type="PRINTS" id="PR00259">
    <property type="entry name" value="TMFOUR"/>
</dbReference>
<keyword evidence="4 6" id="KW-1133">Transmembrane helix</keyword>
<keyword evidence="8" id="KW-1185">Reference proteome</keyword>
<evidence type="ECO:0000256" key="2">
    <source>
        <dbReference type="ARBA" id="ARBA00006840"/>
    </source>
</evidence>
<evidence type="ECO:0000256" key="6">
    <source>
        <dbReference type="RuleBase" id="RU361218"/>
    </source>
</evidence>
<reference evidence="7" key="3">
    <citation type="submission" date="2025-08" db="UniProtKB">
        <authorList>
            <consortium name="Ensembl"/>
        </authorList>
    </citation>
    <scope>IDENTIFICATION</scope>
</reference>
<keyword evidence="5 6" id="KW-0472">Membrane</keyword>
<evidence type="ECO:0000256" key="3">
    <source>
        <dbReference type="ARBA" id="ARBA00022692"/>
    </source>
</evidence>
<dbReference type="EMBL" id="EAAA01000982">
    <property type="status" value="NOT_ANNOTATED_CDS"/>
    <property type="molecule type" value="Genomic_DNA"/>
</dbReference>
<comment type="similarity">
    <text evidence="2 6">Belongs to the tetraspanin (TM4SF) family.</text>
</comment>
<dbReference type="InterPro" id="IPR018499">
    <property type="entry name" value="Tetraspanin/Peripherin"/>
</dbReference>
<dbReference type="HOGENOM" id="CLU_055524_3_0_1"/>
<dbReference type="Proteomes" id="UP000008144">
    <property type="component" value="Chromosome 12"/>
</dbReference>
<dbReference type="AlphaFoldDB" id="H2XN28"/>
<dbReference type="Gene3D" id="1.10.1450.10">
    <property type="entry name" value="Tetraspanin"/>
    <property type="match status" value="1"/>
</dbReference>
<dbReference type="Ensembl" id="ENSCINT00000036169.1">
    <property type="protein sequence ID" value="ENSCINP00000031061.1"/>
    <property type="gene ID" value="ENSCING00000021288.1"/>
</dbReference>
<proteinExistence type="inferred from homology"/>
<dbReference type="GeneTree" id="ENSGT00940000164476"/>
<evidence type="ECO:0000256" key="1">
    <source>
        <dbReference type="ARBA" id="ARBA00004141"/>
    </source>
</evidence>
<dbReference type="InterPro" id="IPR000301">
    <property type="entry name" value="Tetraspanin_animals"/>
</dbReference>
<dbReference type="InParanoid" id="H2XN28"/>
<feature type="transmembrane region" description="Helical" evidence="6">
    <location>
        <begin position="55"/>
        <end position="80"/>
    </location>
</feature>
<dbReference type="InterPro" id="IPR008952">
    <property type="entry name" value="Tetraspanin_EC2_sf"/>
</dbReference>
<feature type="transmembrane region" description="Helical" evidence="6">
    <location>
        <begin position="16"/>
        <end position="43"/>
    </location>
</feature>
<reference evidence="7" key="4">
    <citation type="submission" date="2025-09" db="UniProtKB">
        <authorList>
            <consortium name="Ensembl"/>
        </authorList>
    </citation>
    <scope>IDENTIFICATION</scope>
</reference>
<reference evidence="7" key="2">
    <citation type="journal article" date="2008" name="Genome Biol.">
        <title>Improved genome assembly and evidence-based global gene model set for the chordate Ciona intestinalis: new insight into intron and operon populations.</title>
        <authorList>
            <person name="Satou Y."/>
            <person name="Mineta K."/>
            <person name="Ogasawara M."/>
            <person name="Sasakura Y."/>
            <person name="Shoguchi E."/>
            <person name="Ueno K."/>
            <person name="Yamada L."/>
            <person name="Matsumoto J."/>
            <person name="Wasserscheid J."/>
            <person name="Dewar K."/>
            <person name="Wiley G.B."/>
            <person name="Macmil S.L."/>
            <person name="Roe B.A."/>
            <person name="Zeller R.W."/>
            <person name="Hastings K.E."/>
            <person name="Lemaire P."/>
            <person name="Lindquist E."/>
            <person name="Endo T."/>
            <person name="Hotta K."/>
            <person name="Inaba K."/>
        </authorList>
    </citation>
    <scope>NUCLEOTIDE SEQUENCE [LARGE SCALE GENOMIC DNA]</scope>
    <source>
        <strain evidence="7">wild type</strain>
    </source>
</reference>
<dbReference type="PIRSF" id="PIRSF002419">
    <property type="entry name" value="Tetraspanin"/>
    <property type="match status" value="1"/>
</dbReference>
<dbReference type="PANTHER" id="PTHR19282:SF534">
    <property type="entry name" value="TETRASPANIN FAMILY-RELATED"/>
    <property type="match status" value="1"/>
</dbReference>
<evidence type="ECO:0000313" key="7">
    <source>
        <dbReference type="Ensembl" id="ENSCINP00000031061.1"/>
    </source>
</evidence>
<dbReference type="Pfam" id="PF00335">
    <property type="entry name" value="Tetraspanin"/>
    <property type="match status" value="1"/>
</dbReference>
<sequence>MAKQCTLFLSVYKTLLFFSLLICLSGGAILGAAVWAAVTIAAFPNILGTSAGIFASVYIMIAVGSILFLGSMFGCLSIVVEKKNMVLGYAAILALVFLLQLVGSVLAFVYYPIARDAAHSSIEFYNTDLQVERGWDSIQGVLECCGMNYYTDWKQRVGTTAQPNEVFPKLPSSCCSDKVQTCSENSATNFRIGCNPKLQSFFVIIGGIGFGVLVIEILTVAVLASALRGM</sequence>
<accession>H2XN28</accession>
<evidence type="ECO:0000256" key="4">
    <source>
        <dbReference type="ARBA" id="ARBA00022989"/>
    </source>
</evidence>
<feature type="transmembrane region" description="Helical" evidence="6">
    <location>
        <begin position="201"/>
        <end position="227"/>
    </location>
</feature>
<keyword evidence="3 6" id="KW-0812">Transmembrane</keyword>
<organism evidence="7 8">
    <name type="scientific">Ciona intestinalis</name>
    <name type="common">Transparent sea squirt</name>
    <name type="synonym">Ascidia intestinalis</name>
    <dbReference type="NCBI Taxonomy" id="7719"/>
    <lineage>
        <taxon>Eukaryota</taxon>
        <taxon>Metazoa</taxon>
        <taxon>Chordata</taxon>
        <taxon>Tunicata</taxon>
        <taxon>Ascidiacea</taxon>
        <taxon>Phlebobranchia</taxon>
        <taxon>Cionidae</taxon>
        <taxon>Ciona</taxon>
    </lineage>
</organism>
<evidence type="ECO:0000313" key="8">
    <source>
        <dbReference type="Proteomes" id="UP000008144"/>
    </source>
</evidence>
<dbReference type="SUPFAM" id="SSF48652">
    <property type="entry name" value="Tetraspanin"/>
    <property type="match status" value="1"/>
</dbReference>
<protein>
    <recommendedName>
        <fullName evidence="6">Tetraspanin</fullName>
    </recommendedName>
</protein>
<dbReference type="OMA" id="ATNFRIG"/>
<dbReference type="CDD" id="cd03127">
    <property type="entry name" value="tetraspanin_LEL"/>
    <property type="match status" value="1"/>
</dbReference>
<reference evidence="8" key="1">
    <citation type="journal article" date="2002" name="Science">
        <title>The draft genome of Ciona intestinalis: insights into chordate and vertebrate origins.</title>
        <authorList>
            <person name="Dehal P."/>
            <person name="Satou Y."/>
            <person name="Campbell R.K."/>
            <person name="Chapman J."/>
            <person name="Degnan B."/>
            <person name="De Tomaso A."/>
            <person name="Davidson B."/>
            <person name="Di Gregorio A."/>
            <person name="Gelpke M."/>
            <person name="Goodstein D.M."/>
            <person name="Harafuji N."/>
            <person name="Hastings K.E."/>
            <person name="Ho I."/>
            <person name="Hotta K."/>
            <person name="Huang W."/>
            <person name="Kawashima T."/>
            <person name="Lemaire P."/>
            <person name="Martinez D."/>
            <person name="Meinertzhagen I.A."/>
            <person name="Necula S."/>
            <person name="Nonaka M."/>
            <person name="Putnam N."/>
            <person name="Rash S."/>
            <person name="Saiga H."/>
            <person name="Satake M."/>
            <person name="Terry A."/>
            <person name="Yamada L."/>
            <person name="Wang H.G."/>
            <person name="Awazu S."/>
            <person name="Azumi K."/>
            <person name="Boore J."/>
            <person name="Branno M."/>
            <person name="Chin-Bow S."/>
            <person name="DeSantis R."/>
            <person name="Doyle S."/>
            <person name="Francino P."/>
            <person name="Keys D.N."/>
            <person name="Haga S."/>
            <person name="Hayashi H."/>
            <person name="Hino K."/>
            <person name="Imai K.S."/>
            <person name="Inaba K."/>
            <person name="Kano S."/>
            <person name="Kobayashi K."/>
            <person name="Kobayashi M."/>
            <person name="Lee B.I."/>
            <person name="Makabe K.W."/>
            <person name="Manohar C."/>
            <person name="Matassi G."/>
            <person name="Medina M."/>
            <person name="Mochizuki Y."/>
            <person name="Mount S."/>
            <person name="Morishita T."/>
            <person name="Miura S."/>
            <person name="Nakayama A."/>
            <person name="Nishizaka S."/>
            <person name="Nomoto H."/>
            <person name="Ohta F."/>
            <person name="Oishi K."/>
            <person name="Rigoutsos I."/>
            <person name="Sano M."/>
            <person name="Sasaki A."/>
            <person name="Sasakura Y."/>
            <person name="Shoguchi E."/>
            <person name="Shin-i T."/>
            <person name="Spagnuolo A."/>
            <person name="Stainier D."/>
            <person name="Suzuki M.M."/>
            <person name="Tassy O."/>
            <person name="Takatori N."/>
            <person name="Tokuoka M."/>
            <person name="Yagi K."/>
            <person name="Yoshizaki F."/>
            <person name="Wada S."/>
            <person name="Zhang C."/>
            <person name="Hyatt P.D."/>
            <person name="Larimer F."/>
            <person name="Detter C."/>
            <person name="Doggett N."/>
            <person name="Glavina T."/>
            <person name="Hawkins T."/>
            <person name="Richardson P."/>
            <person name="Lucas S."/>
            <person name="Kohara Y."/>
            <person name="Levine M."/>
            <person name="Satoh N."/>
            <person name="Rokhsar D.S."/>
        </authorList>
    </citation>
    <scope>NUCLEOTIDE SEQUENCE [LARGE SCALE GENOMIC DNA]</scope>
</reference>
<dbReference type="PANTHER" id="PTHR19282">
    <property type="entry name" value="TETRASPANIN"/>
    <property type="match status" value="1"/>
</dbReference>
<evidence type="ECO:0000256" key="5">
    <source>
        <dbReference type="ARBA" id="ARBA00023136"/>
    </source>
</evidence>
<name>H2XN28_CIOIN</name>
<feature type="transmembrane region" description="Helical" evidence="6">
    <location>
        <begin position="86"/>
        <end position="111"/>
    </location>
</feature>
<dbReference type="GO" id="GO:0005886">
    <property type="term" value="C:plasma membrane"/>
    <property type="evidence" value="ECO:0000318"/>
    <property type="project" value="GO_Central"/>
</dbReference>
<comment type="subcellular location">
    <subcellularLocation>
        <location evidence="1 6">Membrane</location>
        <topology evidence="1 6">Multi-pass membrane protein</topology>
    </subcellularLocation>
</comment>